<feature type="transmembrane region" description="Helical" evidence="17">
    <location>
        <begin position="254"/>
        <end position="276"/>
    </location>
</feature>
<reference evidence="19" key="1">
    <citation type="journal article" date="2014" name="Mitochondrial DNA">
        <title>Complete mitochondrial genome of Lernaea cyprinacea (Copepoda: Cyclopoida).</title>
        <authorList>
            <person name="Su Y.B."/>
            <person name="Wang L.X."/>
            <person name="Kong S.C."/>
            <person name="Chen L."/>
            <person name="Fang R."/>
        </authorList>
    </citation>
    <scope>NUCLEOTIDE SEQUENCE</scope>
</reference>
<dbReference type="PANTHER" id="PTHR43507:SF20">
    <property type="entry name" value="NADH-UBIQUINONE OXIDOREDUCTASE CHAIN 4"/>
    <property type="match status" value="1"/>
</dbReference>
<evidence type="ECO:0000256" key="14">
    <source>
        <dbReference type="ARBA" id="ARBA00023128"/>
    </source>
</evidence>
<feature type="domain" description="NADH:quinone oxidoreductase/Mrp antiporter transmembrane" evidence="18">
    <location>
        <begin position="89"/>
        <end position="368"/>
    </location>
</feature>
<keyword evidence="9" id="KW-1278">Translocase</keyword>
<evidence type="ECO:0000256" key="10">
    <source>
        <dbReference type="ARBA" id="ARBA00022982"/>
    </source>
</evidence>
<evidence type="ECO:0000256" key="5">
    <source>
        <dbReference type="ARBA" id="ARBA00021006"/>
    </source>
</evidence>
<keyword evidence="7 17" id="KW-0679">Respiratory chain</keyword>
<keyword evidence="14 17" id="KW-0496">Mitochondrion</keyword>
<evidence type="ECO:0000256" key="6">
    <source>
        <dbReference type="ARBA" id="ARBA00022448"/>
    </source>
</evidence>
<feature type="transmembrane region" description="Helical" evidence="17">
    <location>
        <begin position="282"/>
        <end position="304"/>
    </location>
</feature>
<comment type="function">
    <text evidence="1">Core subunit of the mitochondrial membrane respiratory chain NADH dehydrogenase (Complex I) that is believed to belong to the minimal assembly required for catalysis. Complex I functions in the transfer of electrons from NADH to the respiratory chain. The immediate electron acceptor for the enzyme is believed to be ubiquinone.</text>
</comment>
<accession>A0A0U1XD56</accession>
<evidence type="ECO:0000256" key="13">
    <source>
        <dbReference type="ARBA" id="ARBA00023075"/>
    </source>
</evidence>
<organism evidence="19">
    <name type="scientific">Lernaea cyprinacea</name>
    <dbReference type="NCBI Taxonomy" id="342429"/>
    <lineage>
        <taxon>Eukaryota</taxon>
        <taxon>Metazoa</taxon>
        <taxon>Ecdysozoa</taxon>
        <taxon>Arthropoda</taxon>
        <taxon>Crustacea</taxon>
        <taxon>Multicrustacea</taxon>
        <taxon>Hexanauplia</taxon>
        <taxon>Copepoda</taxon>
        <taxon>Cyclopoida</taxon>
        <taxon>Lernaeidae</taxon>
        <taxon>Lernaea</taxon>
    </lineage>
</organism>
<evidence type="ECO:0000256" key="7">
    <source>
        <dbReference type="ARBA" id="ARBA00022660"/>
    </source>
</evidence>
<proteinExistence type="inferred from homology"/>
<keyword evidence="11 17" id="KW-1133">Transmembrane helix</keyword>
<name>A0A0U1XD56_9MAXI</name>
<comment type="subcellular location">
    <subcellularLocation>
        <location evidence="2 17">Mitochondrion membrane</location>
        <topology evidence="2 17">Multi-pass membrane protein</topology>
    </subcellularLocation>
</comment>
<feature type="transmembrane region" description="Helical" evidence="17">
    <location>
        <begin position="229"/>
        <end position="247"/>
    </location>
</feature>
<dbReference type="GO" id="GO:0015990">
    <property type="term" value="P:electron transport coupled proton transport"/>
    <property type="evidence" value="ECO:0007669"/>
    <property type="project" value="TreeGrafter"/>
</dbReference>
<evidence type="ECO:0000256" key="11">
    <source>
        <dbReference type="ARBA" id="ARBA00022989"/>
    </source>
</evidence>
<evidence type="ECO:0000256" key="15">
    <source>
        <dbReference type="ARBA" id="ARBA00023136"/>
    </source>
</evidence>
<feature type="transmembrane region" description="Helical" evidence="17">
    <location>
        <begin position="402"/>
        <end position="421"/>
    </location>
</feature>
<dbReference type="PRINTS" id="PR01437">
    <property type="entry name" value="NUOXDRDTASE4"/>
</dbReference>
<feature type="transmembrane region" description="Helical" evidence="17">
    <location>
        <begin position="12"/>
        <end position="35"/>
    </location>
</feature>
<feature type="transmembrane region" description="Helical" evidence="17">
    <location>
        <begin position="164"/>
        <end position="188"/>
    </location>
</feature>
<dbReference type="GO" id="GO:0003954">
    <property type="term" value="F:NADH dehydrogenase activity"/>
    <property type="evidence" value="ECO:0007669"/>
    <property type="project" value="TreeGrafter"/>
</dbReference>
<evidence type="ECO:0000256" key="8">
    <source>
        <dbReference type="ARBA" id="ARBA00022692"/>
    </source>
</evidence>
<dbReference type="InterPro" id="IPR001750">
    <property type="entry name" value="ND/Mrp_TM"/>
</dbReference>
<feature type="transmembrane region" description="Helical" evidence="17">
    <location>
        <begin position="47"/>
        <end position="64"/>
    </location>
</feature>
<evidence type="ECO:0000256" key="17">
    <source>
        <dbReference type="RuleBase" id="RU003297"/>
    </source>
</evidence>
<keyword evidence="13 17" id="KW-0830">Ubiquinone</keyword>
<keyword evidence="6 17" id="KW-0813">Transport</keyword>
<evidence type="ECO:0000256" key="9">
    <source>
        <dbReference type="ARBA" id="ARBA00022967"/>
    </source>
</evidence>
<dbReference type="EC" id="7.1.1.2" evidence="4 17"/>
<comment type="catalytic activity">
    <reaction evidence="16 17">
        <text>a ubiquinone + NADH + 5 H(+)(in) = a ubiquinol + NAD(+) + 4 H(+)(out)</text>
        <dbReference type="Rhea" id="RHEA:29091"/>
        <dbReference type="Rhea" id="RHEA-COMP:9565"/>
        <dbReference type="Rhea" id="RHEA-COMP:9566"/>
        <dbReference type="ChEBI" id="CHEBI:15378"/>
        <dbReference type="ChEBI" id="CHEBI:16389"/>
        <dbReference type="ChEBI" id="CHEBI:17976"/>
        <dbReference type="ChEBI" id="CHEBI:57540"/>
        <dbReference type="ChEBI" id="CHEBI:57945"/>
        <dbReference type="EC" id="7.1.1.2"/>
    </reaction>
</comment>
<evidence type="ECO:0000256" key="16">
    <source>
        <dbReference type="ARBA" id="ARBA00049551"/>
    </source>
</evidence>
<dbReference type="Pfam" id="PF00361">
    <property type="entry name" value="Proton_antipo_M"/>
    <property type="match status" value="1"/>
</dbReference>
<geneLocation type="mitochondrion" evidence="19"/>
<feature type="transmembrane region" description="Helical" evidence="17">
    <location>
        <begin position="357"/>
        <end position="381"/>
    </location>
</feature>
<dbReference type="GO" id="GO:0008137">
    <property type="term" value="F:NADH dehydrogenase (ubiquinone) activity"/>
    <property type="evidence" value="ECO:0007669"/>
    <property type="project" value="UniProtKB-UniRule"/>
</dbReference>
<gene>
    <name evidence="19" type="primary">nad4</name>
</gene>
<feature type="transmembrane region" description="Helical" evidence="17">
    <location>
        <begin position="200"/>
        <end position="223"/>
    </location>
</feature>
<dbReference type="AlphaFoldDB" id="A0A0U1XD56"/>
<evidence type="ECO:0000256" key="1">
    <source>
        <dbReference type="ARBA" id="ARBA00003257"/>
    </source>
</evidence>
<keyword evidence="10 17" id="KW-0249">Electron transport</keyword>
<feature type="transmembrane region" description="Helical" evidence="17">
    <location>
        <begin position="316"/>
        <end position="337"/>
    </location>
</feature>
<feature type="transmembrane region" description="Helical" evidence="17">
    <location>
        <begin position="122"/>
        <end position="144"/>
    </location>
</feature>
<dbReference type="PANTHER" id="PTHR43507">
    <property type="entry name" value="NADH-UBIQUINONE OXIDOREDUCTASE CHAIN 4"/>
    <property type="match status" value="1"/>
</dbReference>
<evidence type="ECO:0000256" key="2">
    <source>
        <dbReference type="ARBA" id="ARBA00004225"/>
    </source>
</evidence>
<evidence type="ECO:0000256" key="3">
    <source>
        <dbReference type="ARBA" id="ARBA00009025"/>
    </source>
</evidence>
<dbReference type="GO" id="GO:0048039">
    <property type="term" value="F:ubiquinone binding"/>
    <property type="evidence" value="ECO:0007669"/>
    <property type="project" value="TreeGrafter"/>
</dbReference>
<sequence length="422" mass="48501">MTLIPFIFMPPLMKSLIMVISLLFFVIFISPTFINNNSFNNISLSEMSIYMIILTCLIIIMVNMTMVNKKMSNMIMILTIIMWLFFSENNLIKFFIWYEMALIPMFIMILESGYQPERMKAALNLFFYTALASSPLIISILIWSQEFNIMFMVNIKYFQISGPVFIFNLALLLSFLVKLPLYMFHLWLPKAHTEAPYFGSMFLAALMLKMGSYGLFQFIIFIQPNFMKLLFWICLASSLIISLIAMTETDLKVIIAYSSIAHMAMGLLPILGSFYLSKISFIISNVAHGFTSSAMFYIAYILYLKSPTRNLLMNKGFLTNTPVLMLFWFLTLMASAGSPPSINFIGELLTIMIAVNWIPYAVLILMLVLMTGTAYNMIIYTQTALMLPSYYMENSSVTQEQLTPIFLHPLCMFVLVLMMMIM</sequence>
<comment type="function">
    <text evidence="17">Core subunit of the mitochondrial membrane respiratory chain NADH dehydrogenase (Complex I) which catalyzes electron transfer from NADH through the respiratory chain, using ubiquinone as an electron acceptor. Essential for the catalytic activity and assembly of complex I.</text>
</comment>
<keyword evidence="15 17" id="KW-0472">Membrane</keyword>
<comment type="similarity">
    <text evidence="3 17">Belongs to the complex I subunit 4 family.</text>
</comment>
<evidence type="ECO:0000256" key="12">
    <source>
        <dbReference type="ARBA" id="ARBA00023027"/>
    </source>
</evidence>
<dbReference type="EMBL" id="KM235194">
    <property type="protein sequence ID" value="AIQ80150.1"/>
    <property type="molecule type" value="Genomic_DNA"/>
</dbReference>
<dbReference type="GO" id="GO:0042773">
    <property type="term" value="P:ATP synthesis coupled electron transport"/>
    <property type="evidence" value="ECO:0007669"/>
    <property type="project" value="InterPro"/>
</dbReference>
<protein>
    <recommendedName>
        <fullName evidence="5 17">NADH-ubiquinone oxidoreductase chain 4</fullName>
        <ecNumber evidence="4 17">7.1.1.2</ecNumber>
    </recommendedName>
</protein>
<evidence type="ECO:0000256" key="4">
    <source>
        <dbReference type="ARBA" id="ARBA00012944"/>
    </source>
</evidence>
<evidence type="ECO:0000259" key="18">
    <source>
        <dbReference type="Pfam" id="PF00361"/>
    </source>
</evidence>
<feature type="transmembrane region" description="Helical" evidence="17">
    <location>
        <begin position="92"/>
        <end position="110"/>
    </location>
</feature>
<keyword evidence="12 17" id="KW-0520">NAD</keyword>
<evidence type="ECO:0000313" key="19">
    <source>
        <dbReference type="EMBL" id="AIQ80150.1"/>
    </source>
</evidence>
<keyword evidence="8 17" id="KW-0812">Transmembrane</keyword>
<dbReference type="InterPro" id="IPR003918">
    <property type="entry name" value="NADH_UbQ_OxRdtase"/>
</dbReference>
<dbReference type="GO" id="GO:0031966">
    <property type="term" value="C:mitochondrial membrane"/>
    <property type="evidence" value="ECO:0007669"/>
    <property type="project" value="UniProtKB-SubCell"/>
</dbReference>